<dbReference type="KEGG" id="nlo:107221902"/>
<name>A0A6J0BPP3_NEOLC</name>
<dbReference type="Proteomes" id="UP000829291">
    <property type="component" value="Chromosome 4"/>
</dbReference>
<keyword evidence="1" id="KW-1185">Reference proteome</keyword>
<protein>
    <submittedName>
        <fullName evidence="2">Mucin-5AC isoform X1</fullName>
    </submittedName>
</protein>
<dbReference type="OrthoDB" id="7701851at2759"/>
<dbReference type="InParanoid" id="A0A6J0BPP3"/>
<proteinExistence type="predicted"/>
<accession>A0A6J0BPP3</accession>
<organism evidence="2">
    <name type="scientific">Neodiprion lecontei</name>
    <name type="common">Redheaded pine sawfly</name>
    <dbReference type="NCBI Taxonomy" id="441921"/>
    <lineage>
        <taxon>Eukaryota</taxon>
        <taxon>Metazoa</taxon>
        <taxon>Ecdysozoa</taxon>
        <taxon>Arthropoda</taxon>
        <taxon>Hexapoda</taxon>
        <taxon>Insecta</taxon>
        <taxon>Pterygota</taxon>
        <taxon>Neoptera</taxon>
        <taxon>Endopterygota</taxon>
        <taxon>Hymenoptera</taxon>
        <taxon>Tenthredinoidea</taxon>
        <taxon>Diprionidae</taxon>
        <taxon>Diprioninae</taxon>
        <taxon>Neodiprion</taxon>
    </lineage>
</organism>
<gene>
    <name evidence="2" type="primary">LOC107221902</name>
</gene>
<evidence type="ECO:0000313" key="1">
    <source>
        <dbReference type="Proteomes" id="UP000829291"/>
    </source>
</evidence>
<sequence>MIKDFWCFIMSLRNVCTFLCVVLSVYALPLPHRKFDPPSTSQEVQDFYRLRFSSYRPLRVPVPGSSEVPYGLQSSTNEQQSPLPLVIDLGQDMNKSHRKSIPKIQPGIYGFGNPIWLYKKGILIDRNFRVIASAAMERLKQVFLRQQALIDKMHSIEWRNKFGKIPFHTMNEDHVIVKKPGAHFDVIFPPNTEAPSSFSSVDPVVRPVTIQNPGTSGLHQASEILTTFSINRPTTVETPEVGQAVKIFDSLENYGVTKPRLPSYDSVLIDSLTSTVKPTESILENLIFDASTTEPPFTEFSGATVETETGFETVSLTGIGDEQTVDVEAATHNGEIVFSTIPSKTTSKTEVTSLEPLQHSQITIESGIKPESIPSSVIDVESIVEKSGPILTSVVIDPTPSITAEEFTTSIFGAEATSQIPSTSDLNSVIDTVSVTEETLFESPVSETTVEEYGTGVAFINVHSTNQEVESKTVDSAVDGTIKDSKPKTGIDSKFLVPKLPNQTIIGLDEIHSTTETHFDLLPTEVEITDETASTFSSVTPIKPFSPLDDVTIGGVTSFDNSRNYAETSTNVVSAYPDFIGSTEVSINLNDTAYGSNAFFGTSTQDAKITADIASSSSYGVPPETGINWNREASIMDTVFHRTITEGEHTTETVPMLPDTTKPFGETFSSPRTLFETSTNNTETTTIAHWTFPPSTFSTEATADLRHMSLTEVTPYQSLETEADTTTEMVSSIPETTLTTTIVILEERNVNEEVRFSDLKYDLEAITNIISTTPAPTQPTETIVDSNEISSNADVSVQTSTSRAKVIEETVSKSPTSTVRPATTMTYDKMFVITNMPFKTLNTSEQMSTAEVVSIYQPVILTEMTTNLDGTFTFAGIPVNSSTNDAKITMDAPVEKDATLNALSTIGPVKPESPEVSRTLSSAISEQPMTGNEHFSNIDANNIRLTGNEKWTTEIVLTSVPAIPLDADDVSNSENGVGDDEDSDYSVRHQEYSSYVTVYPYTTSISSTNIGEQLTEIAFTAPTDIILETTNVPTIDDGTGIGVEDSEYSVENQKIRTTPFITDAAFTSYTSHEDSTKEIKSILPINSVLDIEVEQNHSKNQDASSYALASIEPGSNSLTNNEETIMDIALTDILTEAFDVPSSEDGVNVENKSVYTIDGQDNTDRAVATTNLTSIGFTSDEKTNTETVFTSPADILTETDDSLDSKADDKLKKGNEYPVERQNNRDYVTENTKTDSMIGSTSYENTMTEIISTDTPFETNNASTLGKGFELEQDSGYLSTNEENNGYATVITDVTPIGPTAYGEALTATILTTPADLVLETTKVLISEDDTKVEEDFGQVIENRDESYHATASPGYRRTISEIGSAVTIDDMPGSVANVEVEPRFGYLVKDPGNSDYSEYQTNSNLDLEPPRSVYNEIVIADQKTLLSLIPLVIEELRQNNLNAKTKDELSEIFGDLWPLMVNESNRRSWEFMNHQLAMILFEADQHTIVDAGSQQYKGTNSFSNNAKNEFHRFSDSRINHEQGTHFNNLHDLEGENMNPFLQVEHQQPRRAKKDAAMDLELKGEVAPQTGYMESDPVIDADIRKFFVNDKDKSSGIREVPKA</sequence>
<dbReference type="GeneID" id="107221902"/>
<dbReference type="RefSeq" id="XP_015516559.2">
    <property type="nucleotide sequence ID" value="XM_015661073.2"/>
</dbReference>
<evidence type="ECO:0000313" key="2">
    <source>
        <dbReference type="RefSeq" id="XP_015516559.2"/>
    </source>
</evidence>
<reference evidence="2" key="1">
    <citation type="submission" date="2025-08" db="UniProtKB">
        <authorList>
            <consortium name="RefSeq"/>
        </authorList>
    </citation>
    <scope>IDENTIFICATION</scope>
    <source>
        <tissue evidence="2">Thorax and Abdomen</tissue>
    </source>
</reference>